<proteinExistence type="predicted"/>
<reference evidence="2" key="1">
    <citation type="submission" date="2020-11" db="EMBL/GenBank/DDBJ databases">
        <authorList>
            <consortium name="DOE Joint Genome Institute"/>
            <person name="Ahrendt S."/>
            <person name="Riley R."/>
            <person name="Andreopoulos W."/>
            <person name="Labutti K."/>
            <person name="Pangilinan J."/>
            <person name="Ruiz-Duenas F.J."/>
            <person name="Barrasa J.M."/>
            <person name="Sanchez-Garcia M."/>
            <person name="Camarero S."/>
            <person name="Miyauchi S."/>
            <person name="Serrano A."/>
            <person name="Linde D."/>
            <person name="Babiker R."/>
            <person name="Drula E."/>
            <person name="Ayuso-Fernandez I."/>
            <person name="Pacheco R."/>
            <person name="Padilla G."/>
            <person name="Ferreira P."/>
            <person name="Barriuso J."/>
            <person name="Kellner H."/>
            <person name="Castanera R."/>
            <person name="Alfaro M."/>
            <person name="Ramirez L."/>
            <person name="Pisabarro A.G."/>
            <person name="Kuo A."/>
            <person name="Tritt A."/>
            <person name="Lipzen A."/>
            <person name="He G."/>
            <person name="Yan M."/>
            <person name="Ng V."/>
            <person name="Cullen D."/>
            <person name="Martin F."/>
            <person name="Rosso M.-N."/>
            <person name="Henrissat B."/>
            <person name="Hibbett D."/>
            <person name="Martinez A.T."/>
            <person name="Grigoriev I.V."/>
        </authorList>
    </citation>
    <scope>NUCLEOTIDE SEQUENCE</scope>
    <source>
        <strain evidence="2">MF-IS2</strain>
    </source>
</reference>
<gene>
    <name evidence="2" type="ORF">P691DRAFT_784383</name>
</gene>
<feature type="region of interest" description="Disordered" evidence="1">
    <location>
        <begin position="55"/>
        <end position="88"/>
    </location>
</feature>
<evidence type="ECO:0000313" key="3">
    <source>
        <dbReference type="Proteomes" id="UP000807342"/>
    </source>
</evidence>
<dbReference type="AlphaFoldDB" id="A0A9P5WYZ1"/>
<evidence type="ECO:0000313" key="2">
    <source>
        <dbReference type="EMBL" id="KAF9439891.1"/>
    </source>
</evidence>
<evidence type="ECO:0000256" key="1">
    <source>
        <dbReference type="SAM" id="MobiDB-lite"/>
    </source>
</evidence>
<name>A0A9P5WYZ1_9AGAR</name>
<accession>A0A9P5WYZ1</accession>
<dbReference type="Proteomes" id="UP000807342">
    <property type="component" value="Unassembled WGS sequence"/>
</dbReference>
<organism evidence="2 3">
    <name type="scientific">Macrolepiota fuliginosa MF-IS2</name>
    <dbReference type="NCBI Taxonomy" id="1400762"/>
    <lineage>
        <taxon>Eukaryota</taxon>
        <taxon>Fungi</taxon>
        <taxon>Dikarya</taxon>
        <taxon>Basidiomycota</taxon>
        <taxon>Agaricomycotina</taxon>
        <taxon>Agaricomycetes</taxon>
        <taxon>Agaricomycetidae</taxon>
        <taxon>Agaricales</taxon>
        <taxon>Agaricineae</taxon>
        <taxon>Agaricaceae</taxon>
        <taxon>Macrolepiota</taxon>
    </lineage>
</organism>
<keyword evidence="3" id="KW-1185">Reference proteome</keyword>
<protein>
    <submittedName>
        <fullName evidence="2">Uncharacterized protein</fullName>
    </submittedName>
</protein>
<sequence length="181" mass="19960">MVVTLRHEIQRIVNAYSSRQVLWPSKCSNTQVLDLCQACLESSEEGGRAKTRVYVTSEHSGAESRRQERLGCDGREGPITKSRTSSGWELASPASAVAMLSTPAGGRSSGGAEGGGKARRSSLVCGWPLSFSSLPNQEKPATQAQYRRQRLYPHPYPLYPYLPTWPVFHTLSLLTTWYSVV</sequence>
<comment type="caution">
    <text evidence="2">The sequence shown here is derived from an EMBL/GenBank/DDBJ whole genome shotgun (WGS) entry which is preliminary data.</text>
</comment>
<dbReference type="EMBL" id="MU153196">
    <property type="protein sequence ID" value="KAF9439891.1"/>
    <property type="molecule type" value="Genomic_DNA"/>
</dbReference>
<feature type="compositionally biased region" description="Basic and acidic residues" evidence="1">
    <location>
        <begin position="60"/>
        <end position="78"/>
    </location>
</feature>